<accession>A0A168PSV5</accession>
<dbReference type="EMBL" id="LVJI01000012">
    <property type="protein sequence ID" value="OAB47040.1"/>
    <property type="molecule type" value="Genomic_DNA"/>
</dbReference>
<dbReference type="PANTHER" id="PTHR43861:SF1">
    <property type="entry name" value="TRANS-ACONITATE 2-METHYLTRANSFERASE"/>
    <property type="match status" value="1"/>
</dbReference>
<name>A0A168PSV5_9BACL</name>
<dbReference type="InterPro" id="IPR029063">
    <property type="entry name" value="SAM-dependent_MTases_sf"/>
</dbReference>
<dbReference type="AlphaFoldDB" id="A0A168PSV5"/>
<dbReference type="GO" id="GO:0032259">
    <property type="term" value="P:methylation"/>
    <property type="evidence" value="ECO:0007669"/>
    <property type="project" value="UniProtKB-KW"/>
</dbReference>
<dbReference type="SUPFAM" id="SSF53335">
    <property type="entry name" value="S-adenosyl-L-methionine-dependent methyltransferases"/>
    <property type="match status" value="1"/>
</dbReference>
<dbReference type="RefSeq" id="WP_084402900.1">
    <property type="nucleotide sequence ID" value="NZ_CP043611.1"/>
</dbReference>
<gene>
    <name evidence="4" type="ORF">PBAT_08260</name>
</gene>
<dbReference type="CDD" id="cd02440">
    <property type="entry name" value="AdoMet_MTases"/>
    <property type="match status" value="1"/>
</dbReference>
<keyword evidence="5" id="KW-1185">Reference proteome</keyword>
<comment type="caution">
    <text evidence="4">The sequence shown here is derived from an EMBL/GenBank/DDBJ whole genome shotgun (WGS) entry which is preliminary data.</text>
</comment>
<evidence type="ECO:0000256" key="2">
    <source>
        <dbReference type="ARBA" id="ARBA00022679"/>
    </source>
</evidence>
<organism evidence="4 5">
    <name type="scientific">Paenibacillus antarcticus</name>
    <dbReference type="NCBI Taxonomy" id="253703"/>
    <lineage>
        <taxon>Bacteria</taxon>
        <taxon>Bacillati</taxon>
        <taxon>Bacillota</taxon>
        <taxon>Bacilli</taxon>
        <taxon>Bacillales</taxon>
        <taxon>Paenibacillaceae</taxon>
        <taxon>Paenibacillus</taxon>
    </lineage>
</organism>
<evidence type="ECO:0000313" key="5">
    <source>
        <dbReference type="Proteomes" id="UP000077355"/>
    </source>
</evidence>
<reference evidence="4 5" key="1">
    <citation type="submission" date="2016-03" db="EMBL/GenBank/DDBJ databases">
        <title>Draft genome sequence of Paenibacillus antarcticus CECT 5836.</title>
        <authorList>
            <person name="Shin S.-K."/>
            <person name="Yi H."/>
        </authorList>
    </citation>
    <scope>NUCLEOTIDE SEQUENCE [LARGE SCALE GENOMIC DNA]</scope>
    <source>
        <strain evidence="4 5">CECT 5836</strain>
    </source>
</reference>
<protein>
    <submittedName>
        <fullName evidence="4">Methyltransferase type 11</fullName>
    </submittedName>
</protein>
<sequence length="255" mass="28374">MGSIHEWKAGLYDDKLGFVSQYGRGILEILNVQQGETVLDLGCGTGDLSHEIAQQGASVIGMDLSEEMMDRARTKYPDIHFISGNAENFTLDEPVDAVFSNAALHWVKNAEGVISSVWHALGKGGRFVAEFGGRGNVEMIVKSITDVLSQDYGVDANELNPWYFPSIGEYTQLLEQQGFRVTYAVHFDRPTQLEDGKNGLKHWLNGLAADVFFKDISESDKKDIFTKIATHASESLFDGESWIADYKRLRVVAFK</sequence>
<dbReference type="GO" id="GO:0008168">
    <property type="term" value="F:methyltransferase activity"/>
    <property type="evidence" value="ECO:0007669"/>
    <property type="project" value="UniProtKB-KW"/>
</dbReference>
<keyword evidence="1 4" id="KW-0489">Methyltransferase</keyword>
<dbReference type="PANTHER" id="PTHR43861">
    <property type="entry name" value="TRANS-ACONITATE 2-METHYLTRANSFERASE-RELATED"/>
    <property type="match status" value="1"/>
</dbReference>
<feature type="domain" description="Methyltransferase" evidence="3">
    <location>
        <begin position="38"/>
        <end position="125"/>
    </location>
</feature>
<dbReference type="Proteomes" id="UP000077355">
    <property type="component" value="Unassembled WGS sequence"/>
</dbReference>
<evidence type="ECO:0000313" key="4">
    <source>
        <dbReference type="EMBL" id="OAB47040.1"/>
    </source>
</evidence>
<proteinExistence type="predicted"/>
<dbReference type="Pfam" id="PF13649">
    <property type="entry name" value="Methyltransf_25"/>
    <property type="match status" value="1"/>
</dbReference>
<dbReference type="OrthoDB" id="9760689at2"/>
<dbReference type="InterPro" id="IPR041698">
    <property type="entry name" value="Methyltransf_25"/>
</dbReference>
<keyword evidence="2 4" id="KW-0808">Transferase</keyword>
<evidence type="ECO:0000259" key="3">
    <source>
        <dbReference type="Pfam" id="PF13649"/>
    </source>
</evidence>
<dbReference type="Gene3D" id="3.40.50.150">
    <property type="entry name" value="Vaccinia Virus protein VP39"/>
    <property type="match status" value="1"/>
</dbReference>
<evidence type="ECO:0000256" key="1">
    <source>
        <dbReference type="ARBA" id="ARBA00022603"/>
    </source>
</evidence>